<feature type="compositionally biased region" description="Low complexity" evidence="5">
    <location>
        <begin position="43"/>
        <end position="53"/>
    </location>
</feature>
<feature type="domain" description="C2H2-type" evidence="6">
    <location>
        <begin position="96"/>
        <end position="126"/>
    </location>
</feature>
<dbReference type="Gene3D" id="3.30.160.60">
    <property type="entry name" value="Classic Zinc Finger"/>
    <property type="match status" value="1"/>
</dbReference>
<accession>J0WTK0</accession>
<keyword evidence="3" id="KW-0862">Zinc</keyword>
<evidence type="ECO:0000259" key="6">
    <source>
        <dbReference type="PROSITE" id="PS50157"/>
    </source>
</evidence>
<protein>
    <recommendedName>
        <fullName evidence="6">C2H2-type domain-containing protein</fullName>
    </recommendedName>
</protein>
<feature type="domain" description="C2H2-type" evidence="6">
    <location>
        <begin position="127"/>
        <end position="155"/>
    </location>
</feature>
<proteinExistence type="predicted"/>
<dbReference type="PROSITE" id="PS00028">
    <property type="entry name" value="ZINC_FINGER_C2H2_1"/>
    <property type="match status" value="2"/>
</dbReference>
<dbReference type="PANTHER" id="PTHR23235:SF120">
    <property type="entry name" value="KRUPPEL-LIKE FACTOR 15"/>
    <property type="match status" value="1"/>
</dbReference>
<dbReference type="PANTHER" id="PTHR23235">
    <property type="entry name" value="KRUEPPEL-LIKE TRANSCRIPTION FACTOR"/>
    <property type="match status" value="1"/>
</dbReference>
<evidence type="ECO:0000256" key="2">
    <source>
        <dbReference type="ARBA" id="ARBA00022771"/>
    </source>
</evidence>
<dbReference type="EMBL" id="JH687884">
    <property type="protein sequence ID" value="EJD35653.1"/>
    <property type="molecule type" value="Genomic_DNA"/>
</dbReference>
<dbReference type="SUPFAM" id="SSF57667">
    <property type="entry name" value="beta-beta-alpha zinc fingers"/>
    <property type="match status" value="1"/>
</dbReference>
<keyword evidence="8" id="KW-1185">Reference proteome</keyword>
<sequence length="168" mass="18114">MPASDSPTVTLPPFRELVRDIDNYAGNAQRRGPLPPVPPPTAAPSRPQQRTTSPPAPPSAPAGGAAPIATSSLQVSREDWRGMTQLSVSKGPDGKWHCPALGCTHSYTIHGNLQTHYKRNHTGGKPYNCKFGCEARFASEDELAEHIKIHPATPDWPFTSSRAECKAV</sequence>
<feature type="compositionally biased region" description="Pro residues" evidence="5">
    <location>
        <begin position="33"/>
        <end position="42"/>
    </location>
</feature>
<name>J0WTK0_AURST</name>
<dbReference type="InParanoid" id="J0WTK0"/>
<dbReference type="GO" id="GO:0000978">
    <property type="term" value="F:RNA polymerase II cis-regulatory region sequence-specific DNA binding"/>
    <property type="evidence" value="ECO:0007669"/>
    <property type="project" value="TreeGrafter"/>
</dbReference>
<dbReference type="PROSITE" id="PS50157">
    <property type="entry name" value="ZINC_FINGER_C2H2_2"/>
    <property type="match status" value="2"/>
</dbReference>
<keyword evidence="1" id="KW-0479">Metal-binding</keyword>
<evidence type="ECO:0000256" key="5">
    <source>
        <dbReference type="SAM" id="MobiDB-lite"/>
    </source>
</evidence>
<dbReference type="GO" id="GO:0000981">
    <property type="term" value="F:DNA-binding transcription factor activity, RNA polymerase II-specific"/>
    <property type="evidence" value="ECO:0007669"/>
    <property type="project" value="TreeGrafter"/>
</dbReference>
<dbReference type="Proteomes" id="UP000006514">
    <property type="component" value="Unassembled WGS sequence"/>
</dbReference>
<dbReference type="AlphaFoldDB" id="J0WTK0"/>
<evidence type="ECO:0000313" key="8">
    <source>
        <dbReference type="Proteomes" id="UP000006514"/>
    </source>
</evidence>
<feature type="region of interest" description="Disordered" evidence="5">
    <location>
        <begin position="20"/>
        <end position="76"/>
    </location>
</feature>
<dbReference type="KEGG" id="adl:AURDEDRAFT_175300"/>
<dbReference type="InterPro" id="IPR036236">
    <property type="entry name" value="Znf_C2H2_sf"/>
</dbReference>
<evidence type="ECO:0000256" key="4">
    <source>
        <dbReference type="PROSITE-ProRule" id="PRU00042"/>
    </source>
</evidence>
<reference evidence="8" key="1">
    <citation type="journal article" date="2012" name="Science">
        <title>The Paleozoic origin of enzymatic lignin decomposition reconstructed from 31 fungal genomes.</title>
        <authorList>
            <person name="Floudas D."/>
            <person name="Binder M."/>
            <person name="Riley R."/>
            <person name="Barry K."/>
            <person name="Blanchette R.A."/>
            <person name="Henrissat B."/>
            <person name="Martinez A.T."/>
            <person name="Otillar R."/>
            <person name="Spatafora J.W."/>
            <person name="Yadav J.S."/>
            <person name="Aerts A."/>
            <person name="Benoit I."/>
            <person name="Boyd A."/>
            <person name="Carlson A."/>
            <person name="Copeland A."/>
            <person name="Coutinho P.M."/>
            <person name="de Vries R.P."/>
            <person name="Ferreira P."/>
            <person name="Findley K."/>
            <person name="Foster B."/>
            <person name="Gaskell J."/>
            <person name="Glotzer D."/>
            <person name="Gorecki P."/>
            <person name="Heitman J."/>
            <person name="Hesse C."/>
            <person name="Hori C."/>
            <person name="Igarashi K."/>
            <person name="Jurgens J.A."/>
            <person name="Kallen N."/>
            <person name="Kersten P."/>
            <person name="Kohler A."/>
            <person name="Kuees U."/>
            <person name="Kumar T.K.A."/>
            <person name="Kuo A."/>
            <person name="LaButti K."/>
            <person name="Larrondo L.F."/>
            <person name="Lindquist E."/>
            <person name="Ling A."/>
            <person name="Lombard V."/>
            <person name="Lucas S."/>
            <person name="Lundell T."/>
            <person name="Martin R."/>
            <person name="McLaughlin D.J."/>
            <person name="Morgenstern I."/>
            <person name="Morin E."/>
            <person name="Murat C."/>
            <person name="Nagy L.G."/>
            <person name="Nolan M."/>
            <person name="Ohm R.A."/>
            <person name="Patyshakuliyeva A."/>
            <person name="Rokas A."/>
            <person name="Ruiz-Duenas F.J."/>
            <person name="Sabat G."/>
            <person name="Salamov A."/>
            <person name="Samejima M."/>
            <person name="Schmutz J."/>
            <person name="Slot J.C."/>
            <person name="St John F."/>
            <person name="Stenlid J."/>
            <person name="Sun H."/>
            <person name="Sun S."/>
            <person name="Syed K."/>
            <person name="Tsang A."/>
            <person name="Wiebenga A."/>
            <person name="Young D."/>
            <person name="Pisabarro A."/>
            <person name="Eastwood D.C."/>
            <person name="Martin F."/>
            <person name="Cullen D."/>
            <person name="Grigoriev I.V."/>
            <person name="Hibbett D.S."/>
        </authorList>
    </citation>
    <scope>NUCLEOTIDE SEQUENCE [LARGE SCALE GENOMIC DNA]</scope>
    <source>
        <strain evidence="8">TFB10046</strain>
    </source>
</reference>
<evidence type="ECO:0000256" key="1">
    <source>
        <dbReference type="ARBA" id="ARBA00022723"/>
    </source>
</evidence>
<dbReference type="SMART" id="SM00355">
    <property type="entry name" value="ZnF_C2H2"/>
    <property type="match status" value="2"/>
</dbReference>
<dbReference type="GO" id="GO:0008270">
    <property type="term" value="F:zinc ion binding"/>
    <property type="evidence" value="ECO:0007669"/>
    <property type="project" value="UniProtKB-KW"/>
</dbReference>
<keyword evidence="2 4" id="KW-0863">Zinc-finger</keyword>
<gene>
    <name evidence="7" type="ORF">AURDEDRAFT_175300</name>
</gene>
<evidence type="ECO:0000313" key="7">
    <source>
        <dbReference type="EMBL" id="EJD35653.1"/>
    </source>
</evidence>
<organism evidence="7 8">
    <name type="scientific">Auricularia subglabra (strain TFB-10046 / SS5)</name>
    <name type="common">White-rot fungus</name>
    <name type="synonym">Auricularia delicata (strain TFB10046)</name>
    <dbReference type="NCBI Taxonomy" id="717982"/>
    <lineage>
        <taxon>Eukaryota</taxon>
        <taxon>Fungi</taxon>
        <taxon>Dikarya</taxon>
        <taxon>Basidiomycota</taxon>
        <taxon>Agaricomycotina</taxon>
        <taxon>Agaricomycetes</taxon>
        <taxon>Auriculariales</taxon>
        <taxon>Auriculariaceae</taxon>
        <taxon>Auricularia</taxon>
    </lineage>
</organism>
<dbReference type="InterPro" id="IPR013087">
    <property type="entry name" value="Znf_C2H2_type"/>
</dbReference>
<feature type="compositionally biased region" description="Low complexity" evidence="5">
    <location>
        <begin position="61"/>
        <end position="72"/>
    </location>
</feature>
<evidence type="ECO:0000256" key="3">
    <source>
        <dbReference type="ARBA" id="ARBA00022833"/>
    </source>
</evidence>